<comment type="caution">
    <text evidence="1">The sequence shown here is derived from an EMBL/GenBank/DDBJ whole genome shotgun (WGS) entry which is preliminary data.</text>
</comment>
<dbReference type="STRING" id="432608.A6V39_02385"/>
<dbReference type="RefSeq" id="WP_187150117.1">
    <property type="nucleotide sequence ID" value="NZ_LWUJ01000011.1"/>
</dbReference>
<organism evidence="1 2">
    <name type="scientific">Candidatus Mycoplasma haematobovis</name>
    <dbReference type="NCBI Taxonomy" id="432608"/>
    <lineage>
        <taxon>Bacteria</taxon>
        <taxon>Bacillati</taxon>
        <taxon>Mycoplasmatota</taxon>
        <taxon>Mollicutes</taxon>
        <taxon>Mycoplasmataceae</taxon>
        <taxon>Mycoplasma</taxon>
    </lineage>
</organism>
<gene>
    <name evidence="1" type="ORF">A6V39_02385</name>
</gene>
<keyword evidence="1" id="KW-0378">Hydrolase</keyword>
<keyword evidence="1" id="KW-0067">ATP-binding</keyword>
<sequence>MSNLTIRILTELLEENWFSFHQIYAPLLSEKAKNLYINFYYQQSINERLNIHAYSFKSFLKNSKIKEEEFEEVFQELNELGLAKKKIKSNINTASEVLIKLKRALDIKEALKIEKIKGKLKATLTKEKFSELKLITEEVEEFEEEPIVEKEVLNKDIYCEFYNGVFKRLNEEFSVNDETLSLIKEYEKVITMEEFQNFAYQAIKELDGKYHISHNHFQFLIEQKINNNSDEKFDSFQYDLFWKGLLDNPDSKSKKIFKSLFSKYDCETLYKKLTNKPKTPIGLNKWIRDCIQNKNFSFPIINATMSFVKTLLHKIPVNYLIKLSDTLYENNATDFESFISHIKDVISHDADNKDRLNIKNKKKSFMFHY</sequence>
<dbReference type="AlphaFoldDB" id="A0A1A9QEY6"/>
<proteinExistence type="predicted"/>
<name>A0A1A9QEY6_9MOLU</name>
<keyword evidence="2" id="KW-1185">Reference proteome</keyword>
<evidence type="ECO:0000313" key="1">
    <source>
        <dbReference type="EMBL" id="OAL10269.1"/>
    </source>
</evidence>
<evidence type="ECO:0000313" key="2">
    <source>
        <dbReference type="Proteomes" id="UP000077623"/>
    </source>
</evidence>
<accession>A0A1A9QEY6</accession>
<protein>
    <submittedName>
        <fullName evidence="1">Helicase DnaB</fullName>
    </submittedName>
</protein>
<keyword evidence="1" id="KW-0347">Helicase</keyword>
<dbReference type="EMBL" id="LWUJ01000011">
    <property type="protein sequence ID" value="OAL10269.1"/>
    <property type="molecule type" value="Genomic_DNA"/>
</dbReference>
<keyword evidence="1" id="KW-0547">Nucleotide-binding</keyword>
<reference evidence="2" key="1">
    <citation type="submission" date="2016-04" db="EMBL/GenBank/DDBJ databases">
        <authorList>
            <person name="Quiroz-Castaneda R.E."/>
            <person name="Martinez-Ocampo F."/>
        </authorList>
    </citation>
    <scope>NUCLEOTIDE SEQUENCE [LARGE SCALE GENOMIC DNA]</scope>
    <source>
        <strain evidence="2">INIFAP01</strain>
    </source>
</reference>
<dbReference type="GO" id="GO:0004386">
    <property type="term" value="F:helicase activity"/>
    <property type="evidence" value="ECO:0007669"/>
    <property type="project" value="UniProtKB-KW"/>
</dbReference>
<dbReference type="Proteomes" id="UP000077623">
    <property type="component" value="Unassembled WGS sequence"/>
</dbReference>